<accession>T0YFC7</accession>
<sequence length="94" mass="11134">MHYPKVVRSYCPKCKSHTEHDVEKVKKRPASELKWGQRRFRRATSGYGGFPRPKPEGRAKAVRRVNLKYRCKKCKYTVQPPSWRASQLDLVEHH</sequence>
<dbReference type="GO" id="GO:0005840">
    <property type="term" value="C:ribosome"/>
    <property type="evidence" value="ECO:0007669"/>
    <property type="project" value="UniProtKB-KW"/>
</dbReference>
<dbReference type="FunFam" id="3.10.450.80:FF:000001">
    <property type="entry name" value="60S ribosomal protein L44"/>
    <property type="match status" value="1"/>
</dbReference>
<dbReference type="GO" id="GO:1990904">
    <property type="term" value="C:ribonucleoprotein complex"/>
    <property type="evidence" value="ECO:0007669"/>
    <property type="project" value="UniProtKB-KW"/>
</dbReference>
<dbReference type="SUPFAM" id="SSF57829">
    <property type="entry name" value="Zn-binding ribosomal proteins"/>
    <property type="match status" value="1"/>
</dbReference>
<proteinExistence type="inferred from homology"/>
<reference evidence="4" key="1">
    <citation type="submission" date="2013-08" db="EMBL/GenBank/DDBJ databases">
        <authorList>
            <person name="Mendez C."/>
            <person name="Richter M."/>
            <person name="Ferrer M."/>
            <person name="Sanchez J."/>
        </authorList>
    </citation>
    <scope>NUCLEOTIDE SEQUENCE</scope>
</reference>
<dbReference type="HAMAP" id="MF_01476">
    <property type="entry name" value="Ribosomal_L44e"/>
    <property type="match status" value="1"/>
</dbReference>
<evidence type="ECO:0000313" key="4">
    <source>
        <dbReference type="EMBL" id="EQD31848.1"/>
    </source>
</evidence>
<dbReference type="NCBIfam" id="NF004425">
    <property type="entry name" value="PRK05767.1"/>
    <property type="match status" value="1"/>
</dbReference>
<dbReference type="GO" id="GO:0006412">
    <property type="term" value="P:translation"/>
    <property type="evidence" value="ECO:0007669"/>
    <property type="project" value="InterPro"/>
</dbReference>
<dbReference type="EMBL" id="AUZY01012007">
    <property type="protein sequence ID" value="EQD31848.1"/>
    <property type="molecule type" value="Genomic_DNA"/>
</dbReference>
<dbReference type="PANTHER" id="PTHR10369">
    <property type="entry name" value="60S RIBOSOMAL PROTEIN L36A/L44"/>
    <property type="match status" value="1"/>
</dbReference>
<dbReference type="Pfam" id="PF00935">
    <property type="entry name" value="Ribosomal_L44"/>
    <property type="match status" value="1"/>
</dbReference>
<keyword evidence="3" id="KW-0687">Ribonucleoprotein</keyword>
<name>T0YFC7_9ZZZZ</name>
<organism evidence="4">
    <name type="scientific">mine drainage metagenome</name>
    <dbReference type="NCBI Taxonomy" id="410659"/>
    <lineage>
        <taxon>unclassified sequences</taxon>
        <taxon>metagenomes</taxon>
        <taxon>ecological metagenomes</taxon>
    </lineage>
</organism>
<reference evidence="4" key="2">
    <citation type="journal article" date="2014" name="ISME J.">
        <title>Microbial stratification in low pH oxic and suboxic macroscopic growths along an acid mine drainage.</title>
        <authorList>
            <person name="Mendez-Garcia C."/>
            <person name="Mesa V."/>
            <person name="Sprenger R.R."/>
            <person name="Richter M."/>
            <person name="Diez M.S."/>
            <person name="Solano J."/>
            <person name="Bargiela R."/>
            <person name="Golyshina O.V."/>
            <person name="Manteca A."/>
            <person name="Ramos J.L."/>
            <person name="Gallego J.R."/>
            <person name="Llorente I."/>
            <person name="Martins Dos Santos V.A."/>
            <person name="Jensen O.N."/>
            <person name="Pelaez A.I."/>
            <person name="Sanchez J."/>
            <person name="Ferrer M."/>
        </authorList>
    </citation>
    <scope>NUCLEOTIDE SEQUENCE</scope>
</reference>
<dbReference type="InterPro" id="IPR053708">
    <property type="entry name" value="Ribosomal_LSU_eL42"/>
</dbReference>
<gene>
    <name evidence="4" type="ORF">B1B_17957</name>
</gene>
<dbReference type="InterPro" id="IPR000552">
    <property type="entry name" value="Ribosomal_eL44"/>
</dbReference>
<evidence type="ECO:0000256" key="1">
    <source>
        <dbReference type="ARBA" id="ARBA00009364"/>
    </source>
</evidence>
<keyword evidence="2 4" id="KW-0689">Ribosomal protein</keyword>
<dbReference type="GO" id="GO:0003735">
    <property type="term" value="F:structural constituent of ribosome"/>
    <property type="evidence" value="ECO:0007669"/>
    <property type="project" value="InterPro"/>
</dbReference>
<comment type="caution">
    <text evidence="4">The sequence shown here is derived from an EMBL/GenBank/DDBJ whole genome shotgun (WGS) entry which is preliminary data.</text>
</comment>
<evidence type="ECO:0000256" key="3">
    <source>
        <dbReference type="ARBA" id="ARBA00023274"/>
    </source>
</evidence>
<comment type="similarity">
    <text evidence="1">Belongs to the eukaryotic ribosomal protein eL42 family.</text>
</comment>
<dbReference type="Gene3D" id="3.10.450.80">
    <property type="match status" value="1"/>
</dbReference>
<protein>
    <submittedName>
        <fullName evidence="4">Ribosomal protein L44e</fullName>
    </submittedName>
</protein>
<dbReference type="AlphaFoldDB" id="T0YFC7"/>
<evidence type="ECO:0000256" key="2">
    <source>
        <dbReference type="ARBA" id="ARBA00022980"/>
    </source>
</evidence>
<dbReference type="InterPro" id="IPR011332">
    <property type="entry name" value="Ribosomal_zn-bd"/>
</dbReference>